<dbReference type="Proteomes" id="UP000245921">
    <property type="component" value="Unassembled WGS sequence"/>
</dbReference>
<dbReference type="SUPFAM" id="SSF55469">
    <property type="entry name" value="FMN-dependent nitroreductase-like"/>
    <property type="match status" value="1"/>
</dbReference>
<dbReference type="RefSeq" id="WP_109604826.1">
    <property type="nucleotide sequence ID" value="NZ_QGGI01000008.1"/>
</dbReference>
<dbReference type="GO" id="GO:0016491">
    <property type="term" value="F:oxidoreductase activity"/>
    <property type="evidence" value="ECO:0007669"/>
    <property type="project" value="UniProtKB-KW"/>
</dbReference>
<dbReference type="AlphaFoldDB" id="A0AA45HIS1"/>
<dbReference type="InterPro" id="IPR029479">
    <property type="entry name" value="Nitroreductase"/>
</dbReference>
<dbReference type="PANTHER" id="PTHR43673">
    <property type="entry name" value="NAD(P)H NITROREDUCTASE YDGI-RELATED"/>
    <property type="match status" value="1"/>
</dbReference>
<evidence type="ECO:0000313" key="4">
    <source>
        <dbReference type="EMBL" id="PWJ93302.1"/>
    </source>
</evidence>
<evidence type="ECO:0000256" key="2">
    <source>
        <dbReference type="ARBA" id="ARBA00023002"/>
    </source>
</evidence>
<keyword evidence="2" id="KW-0560">Oxidoreductase</keyword>
<reference evidence="4 5" key="1">
    <citation type="submission" date="2018-05" db="EMBL/GenBank/DDBJ databases">
        <title>Genomic Encyclopedia of Type Strains, Phase IV (KMG-IV): sequencing the most valuable type-strain genomes for metagenomic binning, comparative biology and taxonomic classification.</title>
        <authorList>
            <person name="Goeker M."/>
        </authorList>
    </citation>
    <scope>NUCLEOTIDE SEQUENCE [LARGE SCALE GENOMIC DNA]</scope>
    <source>
        <strain evidence="4 5">DSM 24906</strain>
    </source>
</reference>
<evidence type="ECO:0000259" key="3">
    <source>
        <dbReference type="Pfam" id="PF00881"/>
    </source>
</evidence>
<feature type="domain" description="Nitroreductase" evidence="3">
    <location>
        <begin position="8"/>
        <end position="74"/>
    </location>
</feature>
<dbReference type="InterPro" id="IPR000415">
    <property type="entry name" value="Nitroreductase-like"/>
</dbReference>
<comment type="similarity">
    <text evidence="1">Belongs to the nitroreductase family.</text>
</comment>
<accession>A0AA45HIS1</accession>
<sequence>MELIEVMKNRRSVRKFKDQKIDEETIQKILESAKLAPETDTCNYYFGVIKNEEIKKRIGKETLFANWVEKAPVIFVCCCDISWDIAEQKEDDYGVIGNKMRYGENIINFLMTNEERKSIL</sequence>
<proteinExistence type="inferred from homology"/>
<keyword evidence="5" id="KW-1185">Reference proteome</keyword>
<organism evidence="4 5">
    <name type="scientific">Oceanotoga teriensis</name>
    <dbReference type="NCBI Taxonomy" id="515440"/>
    <lineage>
        <taxon>Bacteria</taxon>
        <taxon>Thermotogati</taxon>
        <taxon>Thermotogota</taxon>
        <taxon>Thermotogae</taxon>
        <taxon>Petrotogales</taxon>
        <taxon>Petrotogaceae</taxon>
        <taxon>Oceanotoga</taxon>
    </lineage>
</organism>
<evidence type="ECO:0000256" key="1">
    <source>
        <dbReference type="ARBA" id="ARBA00007118"/>
    </source>
</evidence>
<evidence type="ECO:0000313" key="5">
    <source>
        <dbReference type="Proteomes" id="UP000245921"/>
    </source>
</evidence>
<dbReference type="Pfam" id="PF00881">
    <property type="entry name" value="Nitroreductase"/>
    <property type="match status" value="1"/>
</dbReference>
<name>A0AA45HIS1_9BACT</name>
<protein>
    <submittedName>
        <fullName evidence="4">Nitroreductase family protein</fullName>
    </submittedName>
</protein>
<gene>
    <name evidence="4" type="ORF">C7380_108132</name>
</gene>
<comment type="caution">
    <text evidence="4">The sequence shown here is derived from an EMBL/GenBank/DDBJ whole genome shotgun (WGS) entry which is preliminary data.</text>
</comment>
<dbReference type="Gene3D" id="3.40.109.10">
    <property type="entry name" value="NADH Oxidase"/>
    <property type="match status" value="1"/>
</dbReference>
<dbReference type="PANTHER" id="PTHR43673:SF10">
    <property type="entry name" value="NADH DEHYDROGENASE_NAD(P)H NITROREDUCTASE XCC3605-RELATED"/>
    <property type="match status" value="1"/>
</dbReference>
<dbReference type="EMBL" id="QGGI01000008">
    <property type="protein sequence ID" value="PWJ93302.1"/>
    <property type="molecule type" value="Genomic_DNA"/>
</dbReference>